<keyword evidence="6" id="KW-1185">Reference proteome</keyword>
<proteinExistence type="predicted"/>
<evidence type="ECO:0000313" key="4">
    <source>
        <dbReference type="EMBL" id="SYW84410.1"/>
    </source>
</evidence>
<accession>A0A1K0GA04</accession>
<evidence type="ECO:0000256" key="2">
    <source>
        <dbReference type="SAM" id="SignalP"/>
    </source>
</evidence>
<keyword evidence="2" id="KW-0732">Signal</keyword>
<feature type="compositionally biased region" description="Basic and acidic residues" evidence="1">
    <location>
        <begin position="277"/>
        <end position="290"/>
    </location>
</feature>
<dbReference type="Proteomes" id="UP000179920">
    <property type="component" value="Chromosome XV"/>
</dbReference>
<dbReference type="EMBL" id="ULHB01000175">
    <property type="protein sequence ID" value="SYW84410.1"/>
    <property type="molecule type" value="Genomic_DNA"/>
</dbReference>
<evidence type="ECO:0000313" key="5">
    <source>
        <dbReference type="Proteomes" id="UP000179920"/>
    </source>
</evidence>
<reference evidence="3" key="2">
    <citation type="submission" date="2016-04" db="EMBL/GenBank/DDBJ databases">
        <authorList>
            <person name="Evans L.H."/>
            <person name="Alamgir A."/>
            <person name="Owens N."/>
            <person name="Weber N.D."/>
            <person name="Virtaneva K."/>
            <person name="Barbian K."/>
            <person name="Babar A."/>
            <person name="Rosenke K."/>
        </authorList>
    </citation>
    <scope>NUCLEOTIDE SEQUENCE</scope>
    <source>
        <strain evidence="3">UB2112</strain>
    </source>
</reference>
<reference evidence="4" key="3">
    <citation type="submission" date="2018-08" db="EMBL/GenBank/DDBJ databases">
        <authorList>
            <person name="Guldener U."/>
        </authorList>
    </citation>
    <scope>NUCLEOTIDE SEQUENCE</scope>
    <source>
        <strain evidence="4">UB2</strain>
    </source>
</reference>
<feature type="region of interest" description="Disordered" evidence="1">
    <location>
        <begin position="266"/>
        <end position="290"/>
    </location>
</feature>
<feature type="chain" id="PRO_5038218781" evidence="2">
    <location>
        <begin position="23"/>
        <end position="320"/>
    </location>
</feature>
<dbReference type="EMBL" id="LT558131">
    <property type="protein sequence ID" value="SAM84680.1"/>
    <property type="molecule type" value="Genomic_DNA"/>
</dbReference>
<dbReference type="AlphaFoldDB" id="A0A1K0GA04"/>
<dbReference type="OrthoDB" id="2553688at2759"/>
<organism evidence="3 5">
    <name type="scientific">Ustilago bromivora</name>
    <dbReference type="NCBI Taxonomy" id="307758"/>
    <lineage>
        <taxon>Eukaryota</taxon>
        <taxon>Fungi</taxon>
        <taxon>Dikarya</taxon>
        <taxon>Basidiomycota</taxon>
        <taxon>Ustilaginomycotina</taxon>
        <taxon>Ustilaginomycetes</taxon>
        <taxon>Ustilaginales</taxon>
        <taxon>Ustilaginaceae</taxon>
        <taxon>Ustilago</taxon>
    </lineage>
</organism>
<reference evidence="5" key="1">
    <citation type="submission" date="2016-04" db="EMBL/GenBank/DDBJ databases">
        <authorList>
            <person name="Guldener U."/>
            <person name="Guldener U."/>
        </authorList>
    </citation>
    <scope>NUCLEOTIDE SEQUENCE [LARGE SCALE GENOMIC DNA]</scope>
    <source>
        <strain evidence="5">UB2112</strain>
    </source>
</reference>
<dbReference type="Proteomes" id="UP000658997">
    <property type="component" value="Unassembled WGS sequence"/>
</dbReference>
<evidence type="ECO:0000313" key="3">
    <source>
        <dbReference type="EMBL" id="SAM84680.1"/>
    </source>
</evidence>
<protein>
    <submittedName>
        <fullName evidence="3">Uncharacterized protein</fullName>
    </submittedName>
</protein>
<gene>
    <name evidence="4" type="ORF">UBRO2_05510</name>
    <name evidence="3" type="ORF">UBRO_06104</name>
</gene>
<evidence type="ECO:0000313" key="6">
    <source>
        <dbReference type="Proteomes" id="UP000658997"/>
    </source>
</evidence>
<name>A0A1K0GA04_9BASI</name>
<sequence length="320" mass="36713">MCNLPALLLLLSFALTLARTQGTNPPLGPSIPPPAGRALLSRGADLEPYDFPPSPLPPSQQPILGPDGFWTKSSLDSHYGSTIHLRYHPRLYPKPPPFEVWFKEQQLIRAINILSQVIDIDLHRPRVTLGDLLEHEMQLAELNILLRMTQIATVIRYANVNDEWRKWEEGMLRQWAALLEVGKGMRADGENERWQRHLDWMNQVVKEKDEESRKEEFEQQRVREQGRGKLVKEGTGEGDHRWNEIPLERGFLQSSTPKRWREIPIGKDDLQSSTSRRGSDVHVGEESSHDAVRTLMEKAEKGTDKMLEQMHEAVARGLHL</sequence>
<feature type="signal peptide" evidence="2">
    <location>
        <begin position="1"/>
        <end position="22"/>
    </location>
</feature>
<evidence type="ECO:0000256" key="1">
    <source>
        <dbReference type="SAM" id="MobiDB-lite"/>
    </source>
</evidence>